<dbReference type="Pfam" id="PF12799">
    <property type="entry name" value="LRR_4"/>
    <property type="match status" value="1"/>
</dbReference>
<protein>
    <submittedName>
        <fullName evidence="3">Uncharacterized protein</fullName>
    </submittedName>
</protein>
<comment type="caution">
    <text evidence="3">The sequence shown here is derived from an EMBL/GenBank/DDBJ whole genome shotgun (WGS) entry which is preliminary data.</text>
</comment>
<evidence type="ECO:0000256" key="2">
    <source>
        <dbReference type="ARBA" id="ARBA00022737"/>
    </source>
</evidence>
<organism evidence="3">
    <name type="scientific">Hexamita inflata</name>
    <dbReference type="NCBI Taxonomy" id="28002"/>
    <lineage>
        <taxon>Eukaryota</taxon>
        <taxon>Metamonada</taxon>
        <taxon>Diplomonadida</taxon>
        <taxon>Hexamitidae</taxon>
        <taxon>Hexamitinae</taxon>
        <taxon>Hexamita</taxon>
    </lineage>
</organism>
<dbReference type="InterPro" id="IPR003591">
    <property type="entry name" value="Leu-rich_rpt_typical-subtyp"/>
</dbReference>
<keyword evidence="2" id="KW-0677">Repeat</keyword>
<evidence type="ECO:0000313" key="3">
    <source>
        <dbReference type="EMBL" id="CAI9966374.1"/>
    </source>
</evidence>
<proteinExistence type="predicted"/>
<dbReference type="Proteomes" id="UP001642409">
    <property type="component" value="Unassembled WGS sequence"/>
</dbReference>
<dbReference type="PANTHER" id="PTHR46652:SF3">
    <property type="entry name" value="LEUCINE-RICH REPEAT-CONTAINING PROTEIN 9"/>
    <property type="match status" value="1"/>
</dbReference>
<dbReference type="InterPro" id="IPR025875">
    <property type="entry name" value="Leu-rich_rpt_4"/>
</dbReference>
<dbReference type="Gene3D" id="3.80.10.10">
    <property type="entry name" value="Ribonuclease Inhibitor"/>
    <property type="match status" value="4"/>
</dbReference>
<dbReference type="EMBL" id="CATOUU010001006">
    <property type="protein sequence ID" value="CAI9966374.1"/>
    <property type="molecule type" value="Genomic_DNA"/>
</dbReference>
<keyword evidence="5" id="KW-1185">Reference proteome</keyword>
<dbReference type="InterPro" id="IPR050836">
    <property type="entry name" value="SDS22/Internalin_LRR"/>
</dbReference>
<dbReference type="SMART" id="SM00365">
    <property type="entry name" value="LRR_SD22"/>
    <property type="match status" value="5"/>
</dbReference>
<dbReference type="InterPro" id="IPR032675">
    <property type="entry name" value="LRR_dom_sf"/>
</dbReference>
<reference evidence="4 5" key="2">
    <citation type="submission" date="2024-07" db="EMBL/GenBank/DDBJ databases">
        <authorList>
            <person name="Akdeniz Z."/>
        </authorList>
    </citation>
    <scope>NUCLEOTIDE SEQUENCE [LARGE SCALE GENOMIC DNA]</scope>
</reference>
<dbReference type="PANTHER" id="PTHR46652">
    <property type="entry name" value="LEUCINE-RICH REPEAT AND IQ DOMAIN-CONTAINING PROTEIN 1-RELATED"/>
    <property type="match status" value="1"/>
</dbReference>
<dbReference type="PROSITE" id="PS51450">
    <property type="entry name" value="LRR"/>
    <property type="match status" value="6"/>
</dbReference>
<dbReference type="EMBL" id="CAXDID020000401">
    <property type="protein sequence ID" value="CAL6087485.1"/>
    <property type="molecule type" value="Genomic_DNA"/>
</dbReference>
<reference evidence="3" key="1">
    <citation type="submission" date="2023-06" db="EMBL/GenBank/DDBJ databases">
        <authorList>
            <person name="Kurt Z."/>
        </authorList>
    </citation>
    <scope>NUCLEOTIDE SEQUENCE</scope>
</reference>
<gene>
    <name evidence="3" type="ORF">HINF_LOCUS54019</name>
    <name evidence="4" type="ORF">HINF_LOCUS63669</name>
</gene>
<evidence type="ECO:0000313" key="5">
    <source>
        <dbReference type="Proteomes" id="UP001642409"/>
    </source>
</evidence>
<dbReference type="InterPro" id="IPR001611">
    <property type="entry name" value="Leu-rich_rpt"/>
</dbReference>
<dbReference type="SUPFAM" id="SSF52058">
    <property type="entry name" value="L domain-like"/>
    <property type="match status" value="2"/>
</dbReference>
<keyword evidence="1" id="KW-0433">Leucine-rich repeat</keyword>
<evidence type="ECO:0000256" key="1">
    <source>
        <dbReference type="ARBA" id="ARBA00022614"/>
    </source>
</evidence>
<dbReference type="SMART" id="SM00369">
    <property type="entry name" value="LRR_TYP"/>
    <property type="match status" value="6"/>
</dbReference>
<accession>A0AA86QUN4</accession>
<name>A0AA86QUN4_9EUKA</name>
<sequence>MTTQHYWLKVDNKDKLKTCHLDNIQRIWLQNSIMSTLDLIPSHIQYLKICSCNLLSLNGLYNIISLIYLDISDNPIYSLKELDQHTKLETLNISNTFVSDINIVSQLQCLKIFKSTNCFIIDQMPLINHPNFITTWIFVQQVPKLSYFQMLYQNLSVDEVEKQIKEEFAKLEDNYLQKMVLRYGPQVKNNQLIIENDNQIQNITFTDLIGVTRVSFNKCYNINFKDTPKKLVELKITNSKLNNLSGIQKMQQLQLIDVSNNNLLFISPIISIKTLKQVIVEGNMIHDVYLIRDLPNLDWKNIYMQTRQRECTLDDYIIYLANNISEEKDVNVQNILNQNGELNKQFIYDAKMVSYFQMSVVDKQLKIQNNFEISSIMFADYLDIDQLNLQNCCNLSFTRASSKILRLTANNCQLTEDKIEGIQQMTQLTQLNLGLNMLTDESLNEICSLKNLVSLDLSINKLENVCKLMLLPNISELNISTNTISNLNEIQQLTSLKYLNVSQNNLYDVSQLTNLDQLQYLNISRNRVSDIQCLQNLNLVYLNVSFNNISDLFADAFKFVRTFISHNYNSADQNNNASYDKQMQLKYKNKIIDNVLEIQRDPDLKSFKFTDQFDLSELILINNKVSFERVPLKVRKLSVCGHIFKRSELERINGIEQMTQLVKLNISFGNVQDIKSLSNLVNLAELDISANQIQDISPLRQLQLVYLNASQNLITNITAVETMKSLVDLNLFNNLVSDISSLINLTQLEDLNLEFNKVQNTHVLDNHPNVQNYRLGGQQ</sequence>
<evidence type="ECO:0000313" key="4">
    <source>
        <dbReference type="EMBL" id="CAL6087485.1"/>
    </source>
</evidence>
<dbReference type="AlphaFoldDB" id="A0AA86QUN4"/>